<dbReference type="EMBL" id="CP025298">
    <property type="protein sequence ID" value="AUI05734.1"/>
    <property type="molecule type" value="Genomic_DNA"/>
</dbReference>
<gene>
    <name evidence="2" type="ORF">SmaCSM2_00475</name>
</gene>
<evidence type="ECO:0000313" key="2">
    <source>
        <dbReference type="EMBL" id="AUI05734.1"/>
    </source>
</evidence>
<keyword evidence="1" id="KW-1133">Transmembrane helix</keyword>
<keyword evidence="1" id="KW-0472">Membrane</keyword>
<keyword evidence="1" id="KW-0812">Transmembrane</keyword>
<organism evidence="2 3">
    <name type="scientific">Stenotrophomonas maltophilia</name>
    <name type="common">Pseudomonas maltophilia</name>
    <name type="synonym">Xanthomonas maltophilia</name>
    <dbReference type="NCBI Taxonomy" id="40324"/>
    <lineage>
        <taxon>Bacteria</taxon>
        <taxon>Pseudomonadati</taxon>
        <taxon>Pseudomonadota</taxon>
        <taxon>Gammaproteobacteria</taxon>
        <taxon>Lysobacterales</taxon>
        <taxon>Lysobacteraceae</taxon>
        <taxon>Stenotrophomonas</taxon>
        <taxon>Stenotrophomonas maltophilia group</taxon>
    </lineage>
</organism>
<feature type="transmembrane region" description="Helical" evidence="1">
    <location>
        <begin position="211"/>
        <end position="231"/>
    </location>
</feature>
<dbReference type="RefSeq" id="WP_101764659.1">
    <property type="nucleotide sequence ID" value="NZ_CP025298.1"/>
</dbReference>
<dbReference type="AlphaFoldDB" id="A0AAD0BRS1"/>
<evidence type="ECO:0000313" key="3">
    <source>
        <dbReference type="Proteomes" id="UP000234414"/>
    </source>
</evidence>
<evidence type="ECO:0008006" key="4">
    <source>
        <dbReference type="Google" id="ProtNLM"/>
    </source>
</evidence>
<sequence length="402" mass="44469">MSPALALVLVFLLAPMVLIARAEWASRRRRAFAELRRQPPCRVLSDNEDAALAVVRALTGCAHDHQVRVVSGAFGNASLFGARAINHADLGEIPVLLPFDAWRHIATDNHAEVVLADGMAVVVRLNGFHIVGAQRRADRAAAVEEAPFEPLVLRPRRHRVHSLAPSEVLGMRMENAAEVRLRRHRPPRWTGLLVALLALGAAAALHDDSPFWLQLLLCSPLLAIAALALWLSRPRRRGPAVPQRVLQVRGRLADFALHPQHPPLWLIGSDRRIELPAEWLGSGHFVSGRCVRLDVRESDGVVLGAGPHWSRVEDHHHYPPSGALWPLAWLGMMLVVLLFGGTSPDLISDAGAARADAWRLWWLLALAITLWQPIGFLRRTRHALRRTARYTAALANRPPPAH</sequence>
<feature type="transmembrane region" description="Helical" evidence="1">
    <location>
        <begin position="6"/>
        <end position="24"/>
    </location>
</feature>
<accession>A0AAD0BRS1</accession>
<proteinExistence type="predicted"/>
<feature type="transmembrane region" description="Helical" evidence="1">
    <location>
        <begin position="360"/>
        <end position="377"/>
    </location>
</feature>
<name>A0AAD0BRS1_STEMA</name>
<feature type="transmembrane region" description="Helical" evidence="1">
    <location>
        <begin position="189"/>
        <end position="205"/>
    </location>
</feature>
<evidence type="ECO:0000256" key="1">
    <source>
        <dbReference type="SAM" id="Phobius"/>
    </source>
</evidence>
<reference evidence="2 3" key="1">
    <citation type="submission" date="2017-12" db="EMBL/GenBank/DDBJ databases">
        <title>Complete Genome Sequence of Stenotrophomonas maltophilia CSM2.</title>
        <authorList>
            <person name="Castro-Jaimes S."/>
            <person name="Lopez-Leal G."/>
            <person name="Barberena Jonas C."/>
            <person name="Bustos P."/>
            <person name="Perez-Oseguera A."/>
            <person name="Cevallos M.A."/>
        </authorList>
    </citation>
    <scope>NUCLEOTIDE SEQUENCE [LARGE SCALE GENOMIC DNA]</scope>
    <source>
        <strain evidence="2 3">CSM2</strain>
    </source>
</reference>
<protein>
    <recommendedName>
        <fullName evidence="4">Transmembrane protein</fullName>
    </recommendedName>
</protein>
<dbReference type="Proteomes" id="UP000234414">
    <property type="component" value="Chromosome"/>
</dbReference>
<feature type="transmembrane region" description="Helical" evidence="1">
    <location>
        <begin position="323"/>
        <end position="340"/>
    </location>
</feature>